<sequence length="274" mass="28422">MTLRRLTALLAGLTLPLLWSTAAFAHAVLQPAAAPAGEATEFQLLIPHGCSEGEPPPPPGSEVVDTRLISLEIPEGVTLDAVADVEGFEIEQTDEAVTWTGTLANEDPGEFFFTATVDGEDGTEVPFNVYQECNDELNYRWTGDHDAATPAPVVTVGGDPEAGHDMEEMTEGEGDHEMAEGEEMAMDDASEAADMADEAASEDAMDDMTATEDAATEDAMDMADEDSDDEATPEGAVATGAGGTDGGSSTPWIISGAAALIAGAGALVMGRRRA</sequence>
<keyword evidence="2" id="KW-1133">Transmembrane helix</keyword>
<dbReference type="EMBL" id="CP031165">
    <property type="protein sequence ID" value="AXV08020.1"/>
    <property type="molecule type" value="Genomic_DNA"/>
</dbReference>
<evidence type="ECO:0000256" key="2">
    <source>
        <dbReference type="SAM" id="Phobius"/>
    </source>
</evidence>
<keyword evidence="3" id="KW-0732">Signal</keyword>
<evidence type="ECO:0000259" key="4">
    <source>
        <dbReference type="Pfam" id="PF07987"/>
    </source>
</evidence>
<name>A0A346Y0M3_9ACTN</name>
<proteinExistence type="predicted"/>
<gene>
    <name evidence="5" type="ORF">DVS28_a3345</name>
</gene>
<keyword evidence="2" id="KW-0812">Transmembrane</keyword>
<feature type="domain" description="YncI copper-binding" evidence="4">
    <location>
        <begin position="82"/>
        <end position="156"/>
    </location>
</feature>
<dbReference type="Pfam" id="PF07987">
    <property type="entry name" value="DUF1775"/>
    <property type="match status" value="1"/>
</dbReference>
<evidence type="ECO:0000313" key="6">
    <source>
        <dbReference type="Proteomes" id="UP000264006"/>
    </source>
</evidence>
<evidence type="ECO:0000313" key="5">
    <source>
        <dbReference type="EMBL" id="AXV08020.1"/>
    </source>
</evidence>
<protein>
    <recommendedName>
        <fullName evidence="4">YncI copper-binding domain-containing protein</fullName>
    </recommendedName>
</protein>
<dbReference type="InterPro" id="IPR038507">
    <property type="entry name" value="YcnI-like_sf"/>
</dbReference>
<dbReference type="AlphaFoldDB" id="A0A346Y0M3"/>
<feature type="chain" id="PRO_5039444218" description="YncI copper-binding domain-containing protein" evidence="3">
    <location>
        <begin position="26"/>
        <end position="274"/>
    </location>
</feature>
<evidence type="ECO:0000256" key="1">
    <source>
        <dbReference type="SAM" id="MobiDB-lite"/>
    </source>
</evidence>
<organism evidence="5 6">
    <name type="scientific">Euzebya pacifica</name>
    <dbReference type="NCBI Taxonomy" id="1608957"/>
    <lineage>
        <taxon>Bacteria</taxon>
        <taxon>Bacillati</taxon>
        <taxon>Actinomycetota</taxon>
        <taxon>Nitriliruptoria</taxon>
        <taxon>Euzebyales</taxon>
    </lineage>
</organism>
<keyword evidence="2" id="KW-0472">Membrane</keyword>
<feature type="compositionally biased region" description="Acidic residues" evidence="1">
    <location>
        <begin position="186"/>
        <end position="232"/>
    </location>
</feature>
<feature type="transmembrane region" description="Helical" evidence="2">
    <location>
        <begin position="252"/>
        <end position="270"/>
    </location>
</feature>
<accession>A0A346Y0M3</accession>
<dbReference type="RefSeq" id="WP_164710648.1">
    <property type="nucleotide sequence ID" value="NZ_CP031165.1"/>
</dbReference>
<keyword evidence="6" id="KW-1185">Reference proteome</keyword>
<evidence type="ECO:0000256" key="3">
    <source>
        <dbReference type="SAM" id="SignalP"/>
    </source>
</evidence>
<feature type="region of interest" description="Disordered" evidence="1">
    <location>
        <begin position="186"/>
        <end position="247"/>
    </location>
</feature>
<reference evidence="5 6" key="1">
    <citation type="submission" date="2018-09" db="EMBL/GenBank/DDBJ databases">
        <title>Complete genome sequence of Euzebya sp. DY32-46 isolated from seawater of Pacific Ocean.</title>
        <authorList>
            <person name="Xu L."/>
            <person name="Wu Y.-H."/>
            <person name="Xu X.-W."/>
        </authorList>
    </citation>
    <scope>NUCLEOTIDE SEQUENCE [LARGE SCALE GENOMIC DNA]</scope>
    <source>
        <strain evidence="5 6">DY32-46</strain>
    </source>
</reference>
<feature type="signal peptide" evidence="3">
    <location>
        <begin position="1"/>
        <end position="25"/>
    </location>
</feature>
<dbReference type="KEGG" id="euz:DVS28_a3345"/>
<dbReference type="Proteomes" id="UP000264006">
    <property type="component" value="Chromosome"/>
</dbReference>
<dbReference type="Gene3D" id="2.60.40.2230">
    <property type="entry name" value="Uncharacterised protein YcnI-like PF07987, DUF1775"/>
    <property type="match status" value="1"/>
</dbReference>
<dbReference type="InterPro" id="IPR012533">
    <property type="entry name" value="YcnI-copper_dom"/>
</dbReference>